<protein>
    <submittedName>
        <fullName evidence="1">Uncharacterized protein</fullName>
    </submittedName>
</protein>
<feature type="non-terminal residue" evidence="1">
    <location>
        <position position="65"/>
    </location>
</feature>
<accession>A0A1I5IRI7</accession>
<reference evidence="1 2" key="1">
    <citation type="submission" date="2016-10" db="EMBL/GenBank/DDBJ databases">
        <authorList>
            <person name="de Groot N.N."/>
        </authorList>
    </citation>
    <scope>NUCLEOTIDE SEQUENCE [LARGE SCALE GENOMIC DNA]</scope>
    <source>
        <strain evidence="1 2">DSM 1283</strain>
    </source>
</reference>
<keyword evidence="2" id="KW-1185">Reference proteome</keyword>
<evidence type="ECO:0000313" key="2">
    <source>
        <dbReference type="Proteomes" id="UP000198806"/>
    </source>
</evidence>
<dbReference type="Proteomes" id="UP000198806">
    <property type="component" value="Unassembled WGS sequence"/>
</dbReference>
<proteinExistence type="predicted"/>
<dbReference type="EMBL" id="FOWD01000050">
    <property type="protein sequence ID" value="SFO63023.1"/>
    <property type="molecule type" value="Genomic_DNA"/>
</dbReference>
<name>A0A1I5IRI7_9FIRM</name>
<dbReference type="AlphaFoldDB" id="A0A1I5IRI7"/>
<evidence type="ECO:0000313" key="1">
    <source>
        <dbReference type="EMBL" id="SFO63023.1"/>
    </source>
</evidence>
<sequence>MSIRNNLKDFFQEMNTLLTSNEFIEQHRANNSAFSRTRKLSFTDIIHFLLTLPQKSLSVSLGEFF</sequence>
<organism evidence="1 2">
    <name type="scientific">Anaerocolumna aminovalerica</name>
    <dbReference type="NCBI Taxonomy" id="1527"/>
    <lineage>
        <taxon>Bacteria</taxon>
        <taxon>Bacillati</taxon>
        <taxon>Bacillota</taxon>
        <taxon>Clostridia</taxon>
        <taxon>Lachnospirales</taxon>
        <taxon>Lachnospiraceae</taxon>
        <taxon>Anaerocolumna</taxon>
    </lineage>
</organism>
<gene>
    <name evidence="1" type="ORF">SAMN04489757_15025</name>
</gene>